<dbReference type="Proteomes" id="UP000282674">
    <property type="component" value="Unassembled WGS sequence"/>
</dbReference>
<feature type="chain" id="PRO_5018021751" description="DUF3558 domain-containing protein" evidence="1">
    <location>
        <begin position="20"/>
        <end position="156"/>
    </location>
</feature>
<reference evidence="2 3" key="1">
    <citation type="submission" date="2018-10" db="EMBL/GenBank/DDBJ databases">
        <title>Isolation from soil.</title>
        <authorList>
            <person name="Hu J."/>
        </authorList>
    </citation>
    <scope>NUCLEOTIDE SEQUENCE [LARGE SCALE GENOMIC DNA]</scope>
    <source>
        <strain evidence="2 3">NEAU-Ht49</strain>
    </source>
</reference>
<comment type="caution">
    <text evidence="2">The sequence shown here is derived from an EMBL/GenBank/DDBJ whole genome shotgun (WGS) entry which is preliminary data.</text>
</comment>
<gene>
    <name evidence="2" type="ORF">EBO15_16290</name>
</gene>
<evidence type="ECO:0000313" key="2">
    <source>
        <dbReference type="EMBL" id="RMI43502.1"/>
    </source>
</evidence>
<protein>
    <recommendedName>
        <fullName evidence="4">DUF3558 domain-containing protein</fullName>
    </recommendedName>
</protein>
<keyword evidence="3" id="KW-1185">Reference proteome</keyword>
<evidence type="ECO:0000313" key="3">
    <source>
        <dbReference type="Proteomes" id="UP000282674"/>
    </source>
</evidence>
<dbReference type="OrthoDB" id="3479834at2"/>
<accession>A0A3M2M284</accession>
<feature type="signal peptide" evidence="1">
    <location>
        <begin position="1"/>
        <end position="19"/>
    </location>
</feature>
<dbReference type="RefSeq" id="WP_122195239.1">
    <property type="nucleotide sequence ID" value="NZ_JBHSKC010000014.1"/>
</dbReference>
<organism evidence="2 3">
    <name type="scientific">Actinomadura harenae</name>
    <dbReference type="NCBI Taxonomy" id="2483351"/>
    <lineage>
        <taxon>Bacteria</taxon>
        <taxon>Bacillati</taxon>
        <taxon>Actinomycetota</taxon>
        <taxon>Actinomycetes</taxon>
        <taxon>Streptosporangiales</taxon>
        <taxon>Thermomonosporaceae</taxon>
        <taxon>Actinomadura</taxon>
    </lineage>
</organism>
<dbReference type="PROSITE" id="PS51257">
    <property type="entry name" value="PROKAR_LIPOPROTEIN"/>
    <property type="match status" value="1"/>
</dbReference>
<dbReference type="EMBL" id="RFFG01000025">
    <property type="protein sequence ID" value="RMI43502.1"/>
    <property type="molecule type" value="Genomic_DNA"/>
</dbReference>
<evidence type="ECO:0000256" key="1">
    <source>
        <dbReference type="SAM" id="SignalP"/>
    </source>
</evidence>
<keyword evidence="1" id="KW-0732">Signal</keyword>
<dbReference type="AlphaFoldDB" id="A0A3M2M284"/>
<name>A0A3M2M284_9ACTN</name>
<proteinExistence type="predicted"/>
<sequence length="156" mass="15796">MKPSSPLALVRSTGVTALATVGLATLLAGCGGDGGSATAKSVPSARAYKDATAIGRALRAAGATGCTTDKTRVECRYQGRYVAATVLDPSLGLTVDTALRSWRSGVGQSALGENGAFAILRGPGWLVTGPDGLVDRVRGDLGGRAYHCDHPYGTCS</sequence>
<evidence type="ECO:0008006" key="4">
    <source>
        <dbReference type="Google" id="ProtNLM"/>
    </source>
</evidence>